<feature type="compositionally biased region" description="Basic residues" evidence="1">
    <location>
        <begin position="147"/>
        <end position="157"/>
    </location>
</feature>
<reference evidence="2" key="1">
    <citation type="submission" date="2016-03" db="EMBL/GenBank/DDBJ databases">
        <title>Updated assembly of Pseudogymnoascus destructans, the fungus causing white-nose syndrome of bats.</title>
        <authorList>
            <person name="Palmer J.M."/>
            <person name="Drees K.P."/>
            <person name="Foster J.T."/>
            <person name="Lindner D.L."/>
        </authorList>
    </citation>
    <scope>NUCLEOTIDE SEQUENCE [LARGE SCALE GENOMIC DNA]</scope>
    <source>
        <strain evidence="2">20631-21</strain>
    </source>
</reference>
<dbReference type="RefSeq" id="XP_024327844.1">
    <property type="nucleotide sequence ID" value="XM_024464979.1"/>
</dbReference>
<dbReference type="EMBL" id="KV441387">
    <property type="protein sequence ID" value="OAF62572.1"/>
    <property type="molecule type" value="Genomic_DNA"/>
</dbReference>
<protein>
    <submittedName>
        <fullName evidence="2">Uncharacterized protein</fullName>
    </submittedName>
</protein>
<evidence type="ECO:0000256" key="1">
    <source>
        <dbReference type="SAM" id="MobiDB-lite"/>
    </source>
</evidence>
<dbReference type="GeneID" id="36284387"/>
<evidence type="ECO:0000313" key="2">
    <source>
        <dbReference type="EMBL" id="OAF62572.1"/>
    </source>
</evidence>
<dbReference type="Proteomes" id="UP000077154">
    <property type="component" value="Unassembled WGS sequence"/>
</dbReference>
<gene>
    <name evidence="2" type="ORF">VC83_01296</name>
</gene>
<organism evidence="2">
    <name type="scientific">Pseudogymnoascus destructans</name>
    <dbReference type="NCBI Taxonomy" id="655981"/>
    <lineage>
        <taxon>Eukaryota</taxon>
        <taxon>Fungi</taxon>
        <taxon>Dikarya</taxon>
        <taxon>Ascomycota</taxon>
        <taxon>Pezizomycotina</taxon>
        <taxon>Leotiomycetes</taxon>
        <taxon>Thelebolales</taxon>
        <taxon>Thelebolaceae</taxon>
        <taxon>Pseudogymnoascus</taxon>
    </lineage>
</organism>
<dbReference type="AlphaFoldDB" id="A0A177AM46"/>
<accession>A0A177AM46</accession>
<proteinExistence type="predicted"/>
<sequence>MLGLQNWSLWRGQQTFHTSSFNRDIAQVLLLILLIYPSGSRRLDASRLTHGARPRVPCAFLLAAPRSRRLEPPSPLLVSSPLLVCLSSPTPFSTRASPSNNAQRLARSHARQAITEPPADYATIDDPIPASPAPTATLLHHHIPLHSRDRPHRHSQQHHSSPSPRPPRPPRRIPCQQQCTSVIFVIPQPPPRHTSTALPPLAPPTLALPIAPLTHKQPSSDRRCWNHLSFTPPRTCPLHPRPALGLAARACARCPSAQLRAAPAGRQASAAAALAWGARKLASAISPPRASLEG</sequence>
<name>A0A177AM46_9PEZI</name>
<feature type="region of interest" description="Disordered" evidence="1">
    <location>
        <begin position="147"/>
        <end position="174"/>
    </location>
</feature>